<name>A0A8R1INR0_CAEJA</name>
<proteinExistence type="predicted"/>
<reference evidence="1" key="2">
    <citation type="submission" date="2022-06" db="UniProtKB">
        <authorList>
            <consortium name="EnsemblMetazoa"/>
        </authorList>
    </citation>
    <scope>IDENTIFICATION</scope>
    <source>
        <strain evidence="1">DF5081</strain>
    </source>
</reference>
<dbReference type="EnsemblMetazoa" id="CJA37701.1">
    <property type="protein sequence ID" value="CJA37701.1"/>
    <property type="gene ID" value="WBGene00213548"/>
</dbReference>
<reference evidence="2" key="1">
    <citation type="submission" date="2010-08" db="EMBL/GenBank/DDBJ databases">
        <authorList>
            <consortium name="Caenorhabditis japonica Sequencing Consortium"/>
            <person name="Wilson R.K."/>
        </authorList>
    </citation>
    <scope>NUCLEOTIDE SEQUENCE [LARGE SCALE GENOMIC DNA]</scope>
    <source>
        <strain evidence="2">DF5081</strain>
    </source>
</reference>
<protein>
    <submittedName>
        <fullName evidence="1">Uncharacterized protein</fullName>
    </submittedName>
</protein>
<keyword evidence="2" id="KW-1185">Reference proteome</keyword>
<evidence type="ECO:0000313" key="2">
    <source>
        <dbReference type="Proteomes" id="UP000005237"/>
    </source>
</evidence>
<accession>A0A8R1INR0</accession>
<sequence>MKSTNDFTPAPNIKTGLRLTHFHRRPMGQQIRNGAQSKRVNEIWETDFAPVLNFVGCVSSVPIFLECP</sequence>
<evidence type="ECO:0000313" key="1">
    <source>
        <dbReference type="EnsemblMetazoa" id="CJA37701.1"/>
    </source>
</evidence>
<dbReference type="AlphaFoldDB" id="A0A8R1INR0"/>
<organism evidence="1 2">
    <name type="scientific">Caenorhabditis japonica</name>
    <dbReference type="NCBI Taxonomy" id="281687"/>
    <lineage>
        <taxon>Eukaryota</taxon>
        <taxon>Metazoa</taxon>
        <taxon>Ecdysozoa</taxon>
        <taxon>Nematoda</taxon>
        <taxon>Chromadorea</taxon>
        <taxon>Rhabditida</taxon>
        <taxon>Rhabditina</taxon>
        <taxon>Rhabditomorpha</taxon>
        <taxon>Rhabditoidea</taxon>
        <taxon>Rhabditidae</taxon>
        <taxon>Peloderinae</taxon>
        <taxon>Caenorhabditis</taxon>
    </lineage>
</organism>
<dbReference type="Proteomes" id="UP000005237">
    <property type="component" value="Unassembled WGS sequence"/>
</dbReference>